<evidence type="ECO:0000313" key="3">
    <source>
        <dbReference type="Proteomes" id="UP000838756"/>
    </source>
</evidence>
<accession>A0A8S4RID7</accession>
<protein>
    <submittedName>
        <fullName evidence="2">Jg8945 protein</fullName>
    </submittedName>
</protein>
<feature type="compositionally biased region" description="Basic and acidic residues" evidence="1">
    <location>
        <begin position="280"/>
        <end position="290"/>
    </location>
</feature>
<proteinExistence type="predicted"/>
<reference evidence="2" key="1">
    <citation type="submission" date="2022-03" db="EMBL/GenBank/DDBJ databases">
        <authorList>
            <person name="Lindestad O."/>
        </authorList>
    </citation>
    <scope>NUCLEOTIDE SEQUENCE</scope>
</reference>
<organism evidence="2 3">
    <name type="scientific">Pararge aegeria aegeria</name>
    <dbReference type="NCBI Taxonomy" id="348720"/>
    <lineage>
        <taxon>Eukaryota</taxon>
        <taxon>Metazoa</taxon>
        <taxon>Ecdysozoa</taxon>
        <taxon>Arthropoda</taxon>
        <taxon>Hexapoda</taxon>
        <taxon>Insecta</taxon>
        <taxon>Pterygota</taxon>
        <taxon>Neoptera</taxon>
        <taxon>Endopterygota</taxon>
        <taxon>Lepidoptera</taxon>
        <taxon>Glossata</taxon>
        <taxon>Ditrysia</taxon>
        <taxon>Papilionoidea</taxon>
        <taxon>Nymphalidae</taxon>
        <taxon>Satyrinae</taxon>
        <taxon>Satyrini</taxon>
        <taxon>Parargina</taxon>
        <taxon>Pararge</taxon>
    </lineage>
</organism>
<dbReference type="AlphaFoldDB" id="A0A8S4RID7"/>
<name>A0A8S4RID7_9NEOP</name>
<gene>
    <name evidence="2" type="primary">jg8945</name>
    <name evidence="2" type="ORF">PAEG_LOCUS13123</name>
</gene>
<feature type="region of interest" description="Disordered" evidence="1">
    <location>
        <begin position="102"/>
        <end position="303"/>
    </location>
</feature>
<dbReference type="EMBL" id="CAKXAJ010025125">
    <property type="protein sequence ID" value="CAH2235479.1"/>
    <property type="molecule type" value="Genomic_DNA"/>
</dbReference>
<sequence>MFSKACGVCTDQCVLDYCLNPHCGTRPVRCDCFNTIKFQKCYRARICIHDSNEKCGRDAKGKVRRFLDSCDMKEYNCLRNTDYVKTDPTNCRKLASIDKKRLGNNNENSKNKINLNKGSNNDDVGADETSDVETANAEGKDEKANKENRSNKASEEYEDSKPGILGEASTLDDLDGVSKEGADDDTGNDDIEEIISKEDKSLADEMHKNDRATKEYDAELASNDVEMEGESMVNEKDDENKENEERTTTVYKLIGVDEDSQTDRASQIEKDNSVYQENEAIGKENKEKSQKLLGEQISTNESD</sequence>
<dbReference type="OrthoDB" id="7483363at2759"/>
<comment type="caution">
    <text evidence="2">The sequence shown here is derived from an EMBL/GenBank/DDBJ whole genome shotgun (WGS) entry which is preliminary data.</text>
</comment>
<evidence type="ECO:0000313" key="2">
    <source>
        <dbReference type="EMBL" id="CAH2235479.1"/>
    </source>
</evidence>
<dbReference type="Proteomes" id="UP000838756">
    <property type="component" value="Unassembled WGS sequence"/>
</dbReference>
<evidence type="ECO:0000256" key="1">
    <source>
        <dbReference type="SAM" id="MobiDB-lite"/>
    </source>
</evidence>
<feature type="compositionally biased region" description="Acidic residues" evidence="1">
    <location>
        <begin position="182"/>
        <end position="193"/>
    </location>
</feature>
<feature type="compositionally biased region" description="Basic and acidic residues" evidence="1">
    <location>
        <begin position="138"/>
        <end position="161"/>
    </location>
</feature>
<feature type="compositionally biased region" description="Low complexity" evidence="1">
    <location>
        <begin position="104"/>
        <end position="117"/>
    </location>
</feature>
<keyword evidence="3" id="KW-1185">Reference proteome</keyword>
<feature type="compositionally biased region" description="Basic and acidic residues" evidence="1">
    <location>
        <begin position="194"/>
        <end position="217"/>
    </location>
</feature>
<feature type="compositionally biased region" description="Basic and acidic residues" evidence="1">
    <location>
        <begin position="233"/>
        <end position="247"/>
    </location>
</feature>